<keyword evidence="5 6" id="KW-0472">Membrane</keyword>
<keyword evidence="2" id="KW-1003">Cell membrane</keyword>
<reference evidence="8 9" key="1">
    <citation type="submission" date="2016-05" db="EMBL/GenBank/DDBJ databases">
        <title>Niabella ginsenosidivorans BS26 whole genome sequencing.</title>
        <authorList>
            <person name="Im W.T."/>
            <person name="Siddiqi M.Z."/>
        </authorList>
    </citation>
    <scope>NUCLEOTIDE SEQUENCE [LARGE SCALE GENOMIC DNA]</scope>
    <source>
        <strain evidence="8 9">BS26</strain>
    </source>
</reference>
<dbReference type="PANTHER" id="PTHR30294">
    <property type="entry name" value="MEMBRANE COMPONENT OF ABC TRANSPORTER YHHJ-RELATED"/>
    <property type="match status" value="1"/>
</dbReference>
<evidence type="ECO:0000256" key="5">
    <source>
        <dbReference type="ARBA" id="ARBA00023136"/>
    </source>
</evidence>
<dbReference type="RefSeq" id="WP_067758717.1">
    <property type="nucleotide sequence ID" value="NZ_CP015772.1"/>
</dbReference>
<feature type="transmembrane region" description="Helical" evidence="6">
    <location>
        <begin position="20"/>
        <end position="42"/>
    </location>
</feature>
<feature type="domain" description="ABC-2 type transporter transmembrane" evidence="7">
    <location>
        <begin position="19"/>
        <end position="398"/>
    </location>
</feature>
<feature type="transmembrane region" description="Helical" evidence="6">
    <location>
        <begin position="348"/>
        <end position="371"/>
    </location>
</feature>
<evidence type="ECO:0000256" key="3">
    <source>
        <dbReference type="ARBA" id="ARBA00022692"/>
    </source>
</evidence>
<feature type="transmembrane region" description="Helical" evidence="6">
    <location>
        <begin position="322"/>
        <end position="341"/>
    </location>
</feature>
<dbReference type="GO" id="GO:0005886">
    <property type="term" value="C:plasma membrane"/>
    <property type="evidence" value="ECO:0007669"/>
    <property type="project" value="UniProtKB-SubCell"/>
</dbReference>
<gene>
    <name evidence="8" type="ORF">A8C56_17115</name>
</gene>
<evidence type="ECO:0000259" key="7">
    <source>
        <dbReference type="Pfam" id="PF12698"/>
    </source>
</evidence>
<sequence>MNKVLLIIQREYLSRVRKKSFIITTLLFPLLYLGFIFGTSYISTKTGTKLKIAIVDSSGSFTQQRIDKVNKDYPNSTLTLVKENPADLGKTFESKGYDGYVVIPANTLVTKAPDNLVVKSKKTLGTVSDVQVKLNAVWNEIKYEQLGIDTSKQHLLNESTLNIKTENMEDQTTDGAVAYGIGFVAGFLIYFMLLIYGSQVMMGVMEEKTGRIAEIMVSSVKPFQLMIGKIIGIACVSITQFILWIVFVLFIYNLTKAGVSGMDNNSFSQAIGSIQGMFASVNLPLILSLFIFYFLGGFFFYASIYAAVGCAVNEDMREAQSLGFPITIIIMFAFFIMMAAAKDPGSPLAVWGSIIPFTAPLVMMGRVSYGIPGTVPYWQLALSMVLLIVSFLLVTWFAGKIYRTGILMYGKKPTWKEMFKWALRK</sequence>
<keyword evidence="3 6" id="KW-0812">Transmembrane</keyword>
<dbReference type="InterPro" id="IPR013525">
    <property type="entry name" value="ABC2_TM"/>
</dbReference>
<dbReference type="SUPFAM" id="SSF53850">
    <property type="entry name" value="Periplasmic binding protein-like II"/>
    <property type="match status" value="1"/>
</dbReference>
<proteinExistence type="predicted"/>
<evidence type="ECO:0000256" key="6">
    <source>
        <dbReference type="SAM" id="Phobius"/>
    </source>
</evidence>
<dbReference type="GO" id="GO:0140359">
    <property type="term" value="F:ABC-type transporter activity"/>
    <property type="evidence" value="ECO:0007669"/>
    <property type="project" value="InterPro"/>
</dbReference>
<dbReference type="Pfam" id="PF12698">
    <property type="entry name" value="ABC2_membrane_3"/>
    <property type="match status" value="1"/>
</dbReference>
<name>A0A1A9I5X9_9BACT</name>
<dbReference type="Gene3D" id="3.40.190.10">
    <property type="entry name" value="Periplasmic binding protein-like II"/>
    <property type="match status" value="1"/>
</dbReference>
<keyword evidence="4 6" id="KW-1133">Transmembrane helix</keyword>
<dbReference type="Proteomes" id="UP000077667">
    <property type="component" value="Chromosome"/>
</dbReference>
<evidence type="ECO:0000256" key="4">
    <source>
        <dbReference type="ARBA" id="ARBA00022989"/>
    </source>
</evidence>
<feature type="transmembrane region" description="Helical" evidence="6">
    <location>
        <begin position="377"/>
        <end position="398"/>
    </location>
</feature>
<dbReference type="AlphaFoldDB" id="A0A1A9I5X9"/>
<accession>A0A1A9I5X9</accession>
<protein>
    <recommendedName>
        <fullName evidence="7">ABC-2 type transporter transmembrane domain-containing protein</fullName>
    </recommendedName>
</protein>
<evidence type="ECO:0000256" key="1">
    <source>
        <dbReference type="ARBA" id="ARBA00004651"/>
    </source>
</evidence>
<keyword evidence="9" id="KW-1185">Reference proteome</keyword>
<dbReference type="KEGG" id="nia:A8C56_17115"/>
<evidence type="ECO:0000313" key="8">
    <source>
        <dbReference type="EMBL" id="ANH82459.1"/>
    </source>
</evidence>
<comment type="subcellular location">
    <subcellularLocation>
        <location evidence="1">Cell membrane</location>
        <topology evidence="1">Multi-pass membrane protein</topology>
    </subcellularLocation>
</comment>
<feature type="transmembrane region" description="Helical" evidence="6">
    <location>
        <begin position="276"/>
        <end position="302"/>
    </location>
</feature>
<dbReference type="STRING" id="1176587.A8C56_17115"/>
<dbReference type="InterPro" id="IPR051449">
    <property type="entry name" value="ABC-2_transporter_component"/>
</dbReference>
<feature type="transmembrane region" description="Helical" evidence="6">
    <location>
        <begin position="230"/>
        <end position="255"/>
    </location>
</feature>
<organism evidence="8 9">
    <name type="scientific">Niabella ginsenosidivorans</name>
    <dbReference type="NCBI Taxonomy" id="1176587"/>
    <lineage>
        <taxon>Bacteria</taxon>
        <taxon>Pseudomonadati</taxon>
        <taxon>Bacteroidota</taxon>
        <taxon>Chitinophagia</taxon>
        <taxon>Chitinophagales</taxon>
        <taxon>Chitinophagaceae</taxon>
        <taxon>Niabella</taxon>
    </lineage>
</organism>
<dbReference type="EMBL" id="CP015772">
    <property type="protein sequence ID" value="ANH82459.1"/>
    <property type="molecule type" value="Genomic_DNA"/>
</dbReference>
<feature type="transmembrane region" description="Helical" evidence="6">
    <location>
        <begin position="176"/>
        <end position="196"/>
    </location>
</feature>
<dbReference type="PANTHER" id="PTHR30294:SF29">
    <property type="entry name" value="MULTIDRUG ABC TRANSPORTER PERMEASE YBHS-RELATED"/>
    <property type="match status" value="1"/>
</dbReference>
<evidence type="ECO:0000313" key="9">
    <source>
        <dbReference type="Proteomes" id="UP000077667"/>
    </source>
</evidence>
<evidence type="ECO:0000256" key="2">
    <source>
        <dbReference type="ARBA" id="ARBA00022475"/>
    </source>
</evidence>
<dbReference type="OrthoDB" id="9768837at2"/>